<reference evidence="2 3" key="1">
    <citation type="journal article" date="2024" name="Plant Biotechnol. J.">
        <title>Dendrobium thyrsiflorum genome and its molecular insights into genes involved in important horticultural traits.</title>
        <authorList>
            <person name="Chen B."/>
            <person name="Wang J.Y."/>
            <person name="Zheng P.J."/>
            <person name="Li K.L."/>
            <person name="Liang Y.M."/>
            <person name="Chen X.F."/>
            <person name="Zhang C."/>
            <person name="Zhao X."/>
            <person name="He X."/>
            <person name="Zhang G.Q."/>
            <person name="Liu Z.J."/>
            <person name="Xu Q."/>
        </authorList>
    </citation>
    <scope>NUCLEOTIDE SEQUENCE [LARGE SCALE GENOMIC DNA]</scope>
    <source>
        <strain evidence="2">GZMU011</strain>
    </source>
</reference>
<evidence type="ECO:0000313" key="2">
    <source>
        <dbReference type="EMBL" id="KAL0907252.1"/>
    </source>
</evidence>
<gene>
    <name evidence="2" type="ORF">M5K25_025810</name>
</gene>
<evidence type="ECO:0000313" key="3">
    <source>
        <dbReference type="Proteomes" id="UP001552299"/>
    </source>
</evidence>
<evidence type="ECO:0000256" key="1">
    <source>
        <dbReference type="SAM" id="MobiDB-lite"/>
    </source>
</evidence>
<dbReference type="AlphaFoldDB" id="A0ABD0UAA1"/>
<sequence>MEESQNEILQLLRETRQPMLAPREEILLPRDPPGLEDVQPEHLHIEIPLPPPRMHPQSHQNGELADTESSTHPSHSQGDSISTSSTQVNVIEQGSDIQPRIDPTSLVDSLDLFHTDFCQTSATLNFRQSPDFCLVARLSPVVGLSSDIYPTLNFLRSSDFYPSPDFCDAGLSSVTRLLPVVGLSTGIYPTLNFLRSSDFCLPPDFCDAGLTPSFDFCPSSDLRRTSTRRLTSIRRRTSTRHRIYDRRRIFVGHIPDSELPSAVGLTPVTGLLPVDGLSSDIGLTPIAGLLPVDRLSSDFYLTWDLRQSPDFCPYTDVCRTPI</sequence>
<keyword evidence="3" id="KW-1185">Reference proteome</keyword>
<name>A0ABD0UAA1_DENTH</name>
<dbReference type="Proteomes" id="UP001552299">
    <property type="component" value="Unassembled WGS sequence"/>
</dbReference>
<feature type="region of interest" description="Disordered" evidence="1">
    <location>
        <begin position="1"/>
        <end position="86"/>
    </location>
</feature>
<proteinExistence type="predicted"/>
<dbReference type="EMBL" id="JANQDX010000018">
    <property type="protein sequence ID" value="KAL0907252.1"/>
    <property type="molecule type" value="Genomic_DNA"/>
</dbReference>
<comment type="caution">
    <text evidence="2">The sequence shown here is derived from an EMBL/GenBank/DDBJ whole genome shotgun (WGS) entry which is preliminary data.</text>
</comment>
<accession>A0ABD0UAA1</accession>
<protein>
    <submittedName>
        <fullName evidence="2">Uncharacterized protein</fullName>
    </submittedName>
</protein>
<organism evidence="2 3">
    <name type="scientific">Dendrobium thyrsiflorum</name>
    <name type="common">Pinecone-like raceme dendrobium</name>
    <name type="synonym">Orchid</name>
    <dbReference type="NCBI Taxonomy" id="117978"/>
    <lineage>
        <taxon>Eukaryota</taxon>
        <taxon>Viridiplantae</taxon>
        <taxon>Streptophyta</taxon>
        <taxon>Embryophyta</taxon>
        <taxon>Tracheophyta</taxon>
        <taxon>Spermatophyta</taxon>
        <taxon>Magnoliopsida</taxon>
        <taxon>Liliopsida</taxon>
        <taxon>Asparagales</taxon>
        <taxon>Orchidaceae</taxon>
        <taxon>Epidendroideae</taxon>
        <taxon>Malaxideae</taxon>
        <taxon>Dendrobiinae</taxon>
        <taxon>Dendrobium</taxon>
    </lineage>
</organism>
<feature type="compositionally biased region" description="Polar residues" evidence="1">
    <location>
        <begin position="57"/>
        <end position="86"/>
    </location>
</feature>